<reference evidence="9 10" key="1">
    <citation type="submission" date="2016-11" db="EMBL/GenBank/DDBJ databases">
        <title>Whole Genome Sequencing of Mucilaginibacter polytrichastri RG4-7(T) isolated from the moss sample.</title>
        <authorList>
            <person name="Li Y."/>
        </authorList>
    </citation>
    <scope>NUCLEOTIDE SEQUENCE [LARGE SCALE GENOMIC DNA]</scope>
    <source>
        <strain evidence="9 10">RG4-7</strain>
    </source>
</reference>
<dbReference type="Proteomes" id="UP000186720">
    <property type="component" value="Unassembled WGS sequence"/>
</dbReference>
<dbReference type="GO" id="GO:0015086">
    <property type="term" value="F:cadmium ion transmembrane transporter activity"/>
    <property type="evidence" value="ECO:0007669"/>
    <property type="project" value="TreeGrafter"/>
</dbReference>
<sequence length="624" mass="68351">MSESLGNVHGSVATDKSTGWRRFLSFIGPAYLICVGYMDPGNWATDLAAGSQFGYRLIWVLLLSNLVALLLQSLSARLGIVRGLDLAQASKHAYSRFINFCLFILAQIAIVACDLAEIIGMAIGLNLLFGLPMIWGVSLTLLDTLLLLFLMNKGMRKLEGFIVSLIFIVGLSFLTEMFIVKPDVGAIARGFIPHALSGSALYIAIGIIGATVMPHNLYLHSSLVQTRKIERTDEGIRNAIKYNIWDTTIALNLAFFVNAAILILAASAFFTKGFHQVAEIQDAYKLLEKIFGSMAPTLFAIALIASGQSSTITGTLAGQIVMEGHINLRIAPWLRRLLTRLLAIIPAYFTLLYAGTDALGHLLVLSQVVLSLQLGFAVIPLIHFTSDKVRMGKFVINKWVKATAWVFAVMIVVLNVQLVIQQIGEWSKSGAVSPFVLYSIIIPVIIAIGILLIYVTLRPFLFKTPDKPNNVPHGIASAIHEIGRIHYGHIGVSLDFSRNDWESIRHGVMQGGKEARYTLIHVVETAGAKYHGTDVMDMETQSDANNLQQYADELCSLGYDAHARIGYGSTATGIADVVKDENVDFLVMGSHGHKFLKDLIFGTTVNEVRHKVKVPVLIVKPLPK</sequence>
<dbReference type="InterPro" id="IPR006016">
    <property type="entry name" value="UspA"/>
</dbReference>
<dbReference type="Pfam" id="PF00582">
    <property type="entry name" value="Usp"/>
    <property type="match status" value="1"/>
</dbReference>
<feature type="transmembrane region" description="Helical" evidence="7">
    <location>
        <begin position="20"/>
        <end position="38"/>
    </location>
</feature>
<dbReference type="PANTHER" id="PTHR11706:SF33">
    <property type="entry name" value="NATURAL RESISTANCE-ASSOCIATED MACROPHAGE PROTEIN 2"/>
    <property type="match status" value="1"/>
</dbReference>
<dbReference type="GO" id="GO:0015293">
    <property type="term" value="F:symporter activity"/>
    <property type="evidence" value="ECO:0007669"/>
    <property type="project" value="UniProtKB-UniRule"/>
</dbReference>
<dbReference type="RefSeq" id="WP_074489872.1">
    <property type="nucleotide sequence ID" value="NZ_FPAM01000015.1"/>
</dbReference>
<dbReference type="EMBL" id="MPPL01000001">
    <property type="protein sequence ID" value="OKS87221.1"/>
    <property type="molecule type" value="Genomic_DNA"/>
</dbReference>
<evidence type="ECO:0000256" key="1">
    <source>
        <dbReference type="ARBA" id="ARBA00004141"/>
    </source>
</evidence>
<comment type="caution">
    <text evidence="7">Lacks conserved residue(s) required for the propagation of feature annotation.</text>
</comment>
<dbReference type="NCBIfam" id="TIGR01197">
    <property type="entry name" value="nramp"/>
    <property type="match status" value="1"/>
</dbReference>
<dbReference type="OrthoDB" id="9787548at2"/>
<dbReference type="NCBIfam" id="NF001923">
    <property type="entry name" value="PRK00701.1"/>
    <property type="match status" value="1"/>
</dbReference>
<evidence type="ECO:0000256" key="3">
    <source>
        <dbReference type="ARBA" id="ARBA00022692"/>
    </source>
</evidence>
<feature type="transmembrane region" description="Helical" evidence="7">
    <location>
        <begin position="58"/>
        <end position="76"/>
    </location>
</feature>
<keyword evidence="5 7" id="KW-1133">Transmembrane helix</keyword>
<dbReference type="STRING" id="1302689.RG47T_2680"/>
<evidence type="ECO:0000259" key="8">
    <source>
        <dbReference type="Pfam" id="PF00582"/>
    </source>
</evidence>
<feature type="domain" description="UspA" evidence="8">
    <location>
        <begin position="487"/>
        <end position="620"/>
    </location>
</feature>
<evidence type="ECO:0000313" key="10">
    <source>
        <dbReference type="Proteomes" id="UP000186720"/>
    </source>
</evidence>
<feature type="transmembrane region" description="Helical" evidence="7">
    <location>
        <begin position="362"/>
        <end position="382"/>
    </location>
</feature>
<keyword evidence="6 7" id="KW-0472">Membrane</keyword>
<keyword evidence="7" id="KW-1003">Cell membrane</keyword>
<evidence type="ECO:0000256" key="7">
    <source>
        <dbReference type="HAMAP-Rule" id="MF_00221"/>
    </source>
</evidence>
<keyword evidence="7" id="KW-0406">Ion transport</keyword>
<proteinExistence type="inferred from homology"/>
<feature type="transmembrane region" description="Helical" evidence="7">
    <location>
        <begin position="402"/>
        <end position="423"/>
    </location>
</feature>
<feature type="transmembrane region" description="Helical" evidence="7">
    <location>
        <begin position="337"/>
        <end position="356"/>
    </location>
</feature>
<evidence type="ECO:0000256" key="6">
    <source>
        <dbReference type="ARBA" id="ARBA00023136"/>
    </source>
</evidence>
<comment type="function">
    <text evidence="7">H(+)-stimulated, divalent metal cation uptake system.</text>
</comment>
<dbReference type="CDD" id="cd00293">
    <property type="entry name" value="USP-like"/>
    <property type="match status" value="1"/>
</dbReference>
<dbReference type="NCBIfam" id="NF037982">
    <property type="entry name" value="Nramp_1"/>
    <property type="match status" value="1"/>
</dbReference>
<protein>
    <recommendedName>
        <fullName evidence="7">Divalent metal cation transporter MntH</fullName>
    </recommendedName>
</protein>
<name>A0A1Q5ZZP5_9SPHI</name>
<dbReference type="SUPFAM" id="SSF52402">
    <property type="entry name" value="Adenine nucleotide alpha hydrolases-like"/>
    <property type="match status" value="1"/>
</dbReference>
<dbReference type="GO" id="GO:0005384">
    <property type="term" value="F:manganese ion transmembrane transporter activity"/>
    <property type="evidence" value="ECO:0007669"/>
    <property type="project" value="TreeGrafter"/>
</dbReference>
<dbReference type="PRINTS" id="PR00447">
    <property type="entry name" value="NATRESASSCMP"/>
</dbReference>
<feature type="transmembrane region" description="Helical" evidence="7">
    <location>
        <begin position="249"/>
        <end position="270"/>
    </location>
</feature>
<dbReference type="GO" id="GO:0046872">
    <property type="term" value="F:metal ion binding"/>
    <property type="evidence" value="ECO:0007669"/>
    <property type="project" value="UniProtKB-UniRule"/>
</dbReference>
<feature type="transmembrane region" description="Helical" evidence="7">
    <location>
        <begin position="435"/>
        <end position="457"/>
    </location>
</feature>
<gene>
    <name evidence="7" type="primary">mntH</name>
    <name evidence="9" type="ORF">RG47T_2680</name>
</gene>
<evidence type="ECO:0000256" key="5">
    <source>
        <dbReference type="ARBA" id="ARBA00022989"/>
    </source>
</evidence>
<dbReference type="AlphaFoldDB" id="A0A1Q5ZZP5"/>
<keyword evidence="4 7" id="KW-0769">Symport</keyword>
<organism evidence="9 10">
    <name type="scientific">Mucilaginibacter polytrichastri</name>
    <dbReference type="NCBI Taxonomy" id="1302689"/>
    <lineage>
        <taxon>Bacteria</taxon>
        <taxon>Pseudomonadati</taxon>
        <taxon>Bacteroidota</taxon>
        <taxon>Sphingobacteriia</taxon>
        <taxon>Sphingobacteriales</taxon>
        <taxon>Sphingobacteriaceae</taxon>
        <taxon>Mucilaginibacter</taxon>
    </lineage>
</organism>
<comment type="caution">
    <text evidence="9">The sequence shown here is derived from an EMBL/GenBank/DDBJ whole genome shotgun (WGS) entry which is preliminary data.</text>
</comment>
<feature type="transmembrane region" description="Helical" evidence="7">
    <location>
        <begin position="290"/>
        <end position="316"/>
    </location>
</feature>
<evidence type="ECO:0000256" key="2">
    <source>
        <dbReference type="ARBA" id="ARBA00022448"/>
    </source>
</evidence>
<dbReference type="InterPro" id="IPR014729">
    <property type="entry name" value="Rossmann-like_a/b/a_fold"/>
</dbReference>
<comment type="subcellular location">
    <subcellularLocation>
        <location evidence="7">Cell membrane</location>
        <topology evidence="7">Multi-pass membrane protein</topology>
    </subcellularLocation>
    <subcellularLocation>
        <location evidence="1">Membrane</location>
        <topology evidence="1">Multi-pass membrane protein</topology>
    </subcellularLocation>
</comment>
<dbReference type="GO" id="GO:0005886">
    <property type="term" value="C:plasma membrane"/>
    <property type="evidence" value="ECO:0007669"/>
    <property type="project" value="UniProtKB-SubCell"/>
</dbReference>
<keyword evidence="2 7" id="KW-0813">Transport</keyword>
<accession>A0A1Q5ZZP5</accession>
<keyword evidence="3 7" id="KW-0812">Transmembrane</keyword>
<dbReference type="GO" id="GO:0034755">
    <property type="term" value="P:iron ion transmembrane transport"/>
    <property type="evidence" value="ECO:0007669"/>
    <property type="project" value="TreeGrafter"/>
</dbReference>
<comment type="similarity">
    <text evidence="7">Belongs to the NRAMP family.</text>
</comment>
<feature type="transmembrane region" description="Helical" evidence="7">
    <location>
        <begin position="97"/>
        <end position="123"/>
    </location>
</feature>
<evidence type="ECO:0000313" key="9">
    <source>
        <dbReference type="EMBL" id="OKS87221.1"/>
    </source>
</evidence>
<dbReference type="Gene3D" id="3.40.50.620">
    <property type="entry name" value="HUPs"/>
    <property type="match status" value="1"/>
</dbReference>
<evidence type="ECO:0000256" key="4">
    <source>
        <dbReference type="ARBA" id="ARBA00022847"/>
    </source>
</evidence>
<keyword evidence="10" id="KW-1185">Reference proteome</keyword>
<dbReference type="PANTHER" id="PTHR11706">
    <property type="entry name" value="SOLUTE CARRIER PROTEIN FAMILY 11 MEMBER"/>
    <property type="match status" value="1"/>
</dbReference>
<feature type="transmembrane region" description="Helical" evidence="7">
    <location>
        <begin position="129"/>
        <end position="149"/>
    </location>
</feature>
<dbReference type="InterPro" id="IPR001046">
    <property type="entry name" value="NRAMP_fam"/>
</dbReference>
<feature type="transmembrane region" description="Helical" evidence="7">
    <location>
        <begin position="200"/>
        <end position="219"/>
    </location>
</feature>
<feature type="transmembrane region" description="Helical" evidence="7">
    <location>
        <begin position="161"/>
        <end position="180"/>
    </location>
</feature>
<dbReference type="HAMAP" id="MF_00221">
    <property type="entry name" value="NRAMP"/>
    <property type="match status" value="1"/>
</dbReference>
<dbReference type="Pfam" id="PF01566">
    <property type="entry name" value="Nramp"/>
    <property type="match status" value="1"/>
</dbReference>